<dbReference type="EMBL" id="CAXAMM010040962">
    <property type="protein sequence ID" value="CAK9096462.1"/>
    <property type="molecule type" value="Genomic_DNA"/>
</dbReference>
<protein>
    <recommendedName>
        <fullName evidence="2">K Homology domain-containing protein</fullName>
    </recommendedName>
</protein>
<sequence>MRRSEAALKILGYATQFIDELNKSVGGLIGRGGAGTKEVQMLTGTKIGIREIPDDPDNRSLNIAGPLANTCAAYMLMMKRYLDSEAASLSSKPSR</sequence>
<reference evidence="3 4" key="1">
    <citation type="submission" date="2024-02" db="EMBL/GenBank/DDBJ databases">
        <authorList>
            <person name="Chen Y."/>
            <person name="Shah S."/>
            <person name="Dougan E. K."/>
            <person name="Thang M."/>
            <person name="Chan C."/>
        </authorList>
    </citation>
    <scope>NUCLEOTIDE SEQUENCE [LARGE SCALE GENOMIC DNA]</scope>
</reference>
<dbReference type="SUPFAM" id="SSF54791">
    <property type="entry name" value="Eukaryotic type KH-domain (KH-domain type I)"/>
    <property type="match status" value="1"/>
</dbReference>
<dbReference type="InterPro" id="IPR004088">
    <property type="entry name" value="KH_dom_type_1"/>
</dbReference>
<evidence type="ECO:0000313" key="3">
    <source>
        <dbReference type="EMBL" id="CAK9096462.1"/>
    </source>
</evidence>
<accession>A0ABP0R7C3</accession>
<dbReference type="Gene3D" id="3.30.1370.10">
    <property type="entry name" value="K Homology domain, type 1"/>
    <property type="match status" value="1"/>
</dbReference>
<name>A0ABP0R7C3_9DINO</name>
<keyword evidence="4" id="KW-1185">Reference proteome</keyword>
<keyword evidence="1" id="KW-0694">RNA-binding</keyword>
<gene>
    <name evidence="3" type="ORF">SCF082_LOCUS45284</name>
</gene>
<evidence type="ECO:0000259" key="2">
    <source>
        <dbReference type="Pfam" id="PF00013"/>
    </source>
</evidence>
<dbReference type="PROSITE" id="PS50084">
    <property type="entry name" value="KH_TYPE_1"/>
    <property type="match status" value="1"/>
</dbReference>
<evidence type="ECO:0000256" key="1">
    <source>
        <dbReference type="PROSITE-ProRule" id="PRU00117"/>
    </source>
</evidence>
<feature type="domain" description="K Homology" evidence="2">
    <location>
        <begin position="22"/>
        <end position="78"/>
    </location>
</feature>
<comment type="caution">
    <text evidence="3">The sequence shown here is derived from an EMBL/GenBank/DDBJ whole genome shotgun (WGS) entry which is preliminary data.</text>
</comment>
<organism evidence="3 4">
    <name type="scientific">Durusdinium trenchii</name>
    <dbReference type="NCBI Taxonomy" id="1381693"/>
    <lineage>
        <taxon>Eukaryota</taxon>
        <taxon>Sar</taxon>
        <taxon>Alveolata</taxon>
        <taxon>Dinophyceae</taxon>
        <taxon>Suessiales</taxon>
        <taxon>Symbiodiniaceae</taxon>
        <taxon>Durusdinium</taxon>
    </lineage>
</organism>
<dbReference type="Pfam" id="PF00013">
    <property type="entry name" value="KH_1"/>
    <property type="match status" value="1"/>
</dbReference>
<dbReference type="InterPro" id="IPR036612">
    <property type="entry name" value="KH_dom_type_1_sf"/>
</dbReference>
<evidence type="ECO:0000313" key="4">
    <source>
        <dbReference type="Proteomes" id="UP001642464"/>
    </source>
</evidence>
<proteinExistence type="predicted"/>
<dbReference type="Proteomes" id="UP001642464">
    <property type="component" value="Unassembled WGS sequence"/>
</dbReference>